<sequence length="152" mass="18078">MEVNTTDLDNLFVKDETFPKEVQKWTIIFDNGRDQEVTTNVLKKTRQYHIGFYLIRDLLNMKKLTTHSSVFIFDNIQHAVCMENRSGTERLFSKYTGSLGRTVKVIGYLKEYMETNFIFAHHISWISQQGYVDFMEYVIDLYRLRNNTLLDK</sequence>
<organism evidence="1 2">
    <name type="scientific">Rhynchophorus ferrugineus</name>
    <name type="common">Red palm weevil</name>
    <name type="synonym">Curculio ferrugineus</name>
    <dbReference type="NCBI Taxonomy" id="354439"/>
    <lineage>
        <taxon>Eukaryota</taxon>
        <taxon>Metazoa</taxon>
        <taxon>Ecdysozoa</taxon>
        <taxon>Arthropoda</taxon>
        <taxon>Hexapoda</taxon>
        <taxon>Insecta</taxon>
        <taxon>Pterygota</taxon>
        <taxon>Neoptera</taxon>
        <taxon>Endopterygota</taxon>
        <taxon>Coleoptera</taxon>
        <taxon>Polyphaga</taxon>
        <taxon>Cucujiformia</taxon>
        <taxon>Curculionidae</taxon>
        <taxon>Dryophthorinae</taxon>
        <taxon>Rhynchophorus</taxon>
    </lineage>
</organism>
<proteinExistence type="predicted"/>
<dbReference type="AlphaFoldDB" id="A0A834IQA0"/>
<comment type="caution">
    <text evidence="1">The sequence shown here is derived from an EMBL/GenBank/DDBJ whole genome shotgun (WGS) entry which is preliminary data.</text>
</comment>
<keyword evidence="2" id="KW-1185">Reference proteome</keyword>
<evidence type="ECO:0000313" key="1">
    <source>
        <dbReference type="EMBL" id="KAF7284239.1"/>
    </source>
</evidence>
<dbReference type="EMBL" id="JAACXV010000080">
    <property type="protein sequence ID" value="KAF7284239.1"/>
    <property type="molecule type" value="Genomic_DNA"/>
</dbReference>
<dbReference type="OrthoDB" id="6772813at2759"/>
<reference evidence="1" key="1">
    <citation type="submission" date="2020-08" db="EMBL/GenBank/DDBJ databases">
        <title>Genome sequencing and assembly of the red palm weevil Rhynchophorus ferrugineus.</title>
        <authorList>
            <person name="Dias G.B."/>
            <person name="Bergman C.M."/>
            <person name="Manee M."/>
        </authorList>
    </citation>
    <scope>NUCLEOTIDE SEQUENCE</scope>
    <source>
        <strain evidence="1">AA-2017</strain>
        <tissue evidence="1">Whole larva</tissue>
    </source>
</reference>
<gene>
    <name evidence="1" type="ORF">GWI33_022389</name>
</gene>
<evidence type="ECO:0000313" key="2">
    <source>
        <dbReference type="Proteomes" id="UP000625711"/>
    </source>
</evidence>
<name>A0A834IQA0_RHYFE</name>
<protein>
    <submittedName>
        <fullName evidence="1">Uncharacterized protein</fullName>
    </submittedName>
</protein>
<dbReference type="Proteomes" id="UP000625711">
    <property type="component" value="Unassembled WGS sequence"/>
</dbReference>
<accession>A0A834IQA0</accession>